<dbReference type="Proteomes" id="UP000095283">
    <property type="component" value="Unplaced"/>
</dbReference>
<dbReference type="WBParaSite" id="Hba_21509">
    <property type="protein sequence ID" value="Hba_21509"/>
    <property type="gene ID" value="Hba_21509"/>
</dbReference>
<dbReference type="AlphaFoldDB" id="A0A1I7XUS8"/>
<sequence length="139" mass="15970">MSPDVQSFLIENRTAILSFLQNISNQQSIRMPRNVSSCALHEIYICNLCRFYFKCNGFQRSLTRSMSRSLSPLRGKKNMSSRSRSRHHKRGSAYFSDSLDIVVMVDDQVPAAIPEHHHTVRDATIVFIDLQMEEMTTMG</sequence>
<accession>A0A1I7XUS8</accession>
<reference evidence="3" key="1">
    <citation type="submission" date="2016-11" db="UniProtKB">
        <authorList>
            <consortium name="WormBaseParasite"/>
        </authorList>
    </citation>
    <scope>IDENTIFICATION</scope>
</reference>
<feature type="compositionally biased region" description="Basic residues" evidence="1">
    <location>
        <begin position="74"/>
        <end position="90"/>
    </location>
</feature>
<feature type="region of interest" description="Disordered" evidence="1">
    <location>
        <begin position="69"/>
        <end position="90"/>
    </location>
</feature>
<organism evidence="2 3">
    <name type="scientific">Heterorhabditis bacteriophora</name>
    <name type="common">Entomopathogenic nematode worm</name>
    <dbReference type="NCBI Taxonomy" id="37862"/>
    <lineage>
        <taxon>Eukaryota</taxon>
        <taxon>Metazoa</taxon>
        <taxon>Ecdysozoa</taxon>
        <taxon>Nematoda</taxon>
        <taxon>Chromadorea</taxon>
        <taxon>Rhabditida</taxon>
        <taxon>Rhabditina</taxon>
        <taxon>Rhabditomorpha</taxon>
        <taxon>Strongyloidea</taxon>
        <taxon>Heterorhabditidae</taxon>
        <taxon>Heterorhabditis</taxon>
    </lineage>
</organism>
<proteinExistence type="predicted"/>
<evidence type="ECO:0000256" key="1">
    <source>
        <dbReference type="SAM" id="MobiDB-lite"/>
    </source>
</evidence>
<evidence type="ECO:0000313" key="2">
    <source>
        <dbReference type="Proteomes" id="UP000095283"/>
    </source>
</evidence>
<evidence type="ECO:0000313" key="3">
    <source>
        <dbReference type="WBParaSite" id="Hba_21509"/>
    </source>
</evidence>
<protein>
    <submittedName>
        <fullName evidence="3">Uncharacterized protein</fullName>
    </submittedName>
</protein>
<name>A0A1I7XUS8_HETBA</name>
<keyword evidence="2" id="KW-1185">Reference proteome</keyword>